<keyword evidence="1" id="KW-0378">Hydrolase</keyword>
<evidence type="ECO:0000256" key="1">
    <source>
        <dbReference type="ARBA" id="ARBA00022801"/>
    </source>
</evidence>
<dbReference type="GO" id="GO:0000724">
    <property type="term" value="P:double-strand break repair via homologous recombination"/>
    <property type="evidence" value="ECO:0007669"/>
    <property type="project" value="TreeGrafter"/>
</dbReference>
<dbReference type="CDD" id="cd00840">
    <property type="entry name" value="MPP_Mre11_N"/>
    <property type="match status" value="1"/>
</dbReference>
<feature type="domain" description="Mre11 DNA-binding" evidence="2">
    <location>
        <begin position="318"/>
        <end position="486"/>
    </location>
</feature>
<dbReference type="InterPro" id="IPR038487">
    <property type="entry name" value="Mre11_capping_dom"/>
</dbReference>
<dbReference type="InterPro" id="IPR041796">
    <property type="entry name" value="Mre11_N"/>
</dbReference>
<dbReference type="GO" id="GO:0042138">
    <property type="term" value="P:meiotic DNA double-strand break formation"/>
    <property type="evidence" value="ECO:0007669"/>
    <property type="project" value="TreeGrafter"/>
</dbReference>
<protein>
    <recommendedName>
        <fullName evidence="2">Mre11 DNA-binding domain-containing protein</fullName>
    </recommendedName>
</protein>
<evidence type="ECO:0000313" key="3">
    <source>
        <dbReference type="EMBL" id="CAE2259839.1"/>
    </source>
</evidence>
<dbReference type="AlphaFoldDB" id="A0A7S4JD55"/>
<dbReference type="SUPFAM" id="SSF56300">
    <property type="entry name" value="Metallo-dependent phosphatases"/>
    <property type="match status" value="1"/>
</dbReference>
<dbReference type="EMBL" id="HBKN01005991">
    <property type="protein sequence ID" value="CAE2259839.1"/>
    <property type="molecule type" value="Transcribed_RNA"/>
</dbReference>
<reference evidence="3" key="1">
    <citation type="submission" date="2021-01" db="EMBL/GenBank/DDBJ databases">
        <authorList>
            <person name="Corre E."/>
            <person name="Pelletier E."/>
            <person name="Niang G."/>
            <person name="Scheremetjew M."/>
            <person name="Finn R."/>
            <person name="Kale V."/>
            <person name="Holt S."/>
            <person name="Cochrane G."/>
            <person name="Meng A."/>
            <person name="Brown T."/>
            <person name="Cohen L."/>
        </authorList>
    </citation>
    <scope>NUCLEOTIDE SEQUENCE</scope>
    <source>
        <strain evidence="3">CCMP 2712</strain>
    </source>
</reference>
<dbReference type="InterPro" id="IPR029052">
    <property type="entry name" value="Metallo-depent_PP-like"/>
</dbReference>
<dbReference type="PANTHER" id="PTHR10139:SF1">
    <property type="entry name" value="DOUBLE-STRAND BREAK REPAIR PROTEIN MRE11"/>
    <property type="match status" value="1"/>
</dbReference>
<dbReference type="GO" id="GO:0030145">
    <property type="term" value="F:manganese ion binding"/>
    <property type="evidence" value="ECO:0007669"/>
    <property type="project" value="InterPro"/>
</dbReference>
<dbReference type="GO" id="GO:0000723">
    <property type="term" value="P:telomere maintenance"/>
    <property type="evidence" value="ECO:0007669"/>
    <property type="project" value="TreeGrafter"/>
</dbReference>
<dbReference type="GO" id="GO:0035861">
    <property type="term" value="C:site of double-strand break"/>
    <property type="evidence" value="ECO:0007669"/>
    <property type="project" value="TreeGrafter"/>
</dbReference>
<dbReference type="GO" id="GO:0006303">
    <property type="term" value="P:double-strand break repair via nonhomologous end joining"/>
    <property type="evidence" value="ECO:0007669"/>
    <property type="project" value="TreeGrafter"/>
</dbReference>
<dbReference type="GO" id="GO:0000014">
    <property type="term" value="F:single-stranded DNA endodeoxyribonuclease activity"/>
    <property type="evidence" value="ECO:0007669"/>
    <property type="project" value="TreeGrafter"/>
</dbReference>
<dbReference type="SMART" id="SM01347">
    <property type="entry name" value="Mre11_DNA_bind"/>
    <property type="match status" value="1"/>
</dbReference>
<dbReference type="Pfam" id="PF04152">
    <property type="entry name" value="Mre11_DNA_bind"/>
    <property type="match status" value="1"/>
</dbReference>
<accession>A0A7S4JD55</accession>
<dbReference type="Gene3D" id="3.30.110.110">
    <property type="entry name" value="Mre11, capping domain"/>
    <property type="match status" value="1"/>
</dbReference>
<gene>
    <name evidence="3" type="ORF">GTHE00462_LOCUS4786</name>
</gene>
<proteinExistence type="predicted"/>
<sequence>MEAQESMGAGAWLGGGGGIRMAPPSKDVMRIFISTDNHLGHAEDNEMRQDDSFLAMEEVFQRATGCEADFLLLGGDLFDKNKPSRNTMVKSVKMFKKYCLGERPVALQPLALDSIGDKHHGGFVNYEDPCMNVSLPVFIIHGNHDDPAGKGSYSALDVLWNAGLVNYFGKQQDVENVVIRPICLKKGNVKIALYGLGNMRDDRLYQNFCNHRVKFERAEPKEEYFHLMVIHQNRFQRSQQGKDYIPANLLPEWLHAIIWGHEHECRIDFESEPSANNGTVRISQPGSSVQTSLVAAESIPKHMAVLDIRLGKHGEYQTKHVKIRHQNVRPFIYEECNLSLQDPKPKQNEEGVKAFLVEKIEQMIQRAKENNPDTPECLRQPLIRLKVEYTDYPMLHPRGFGQIFAGKTLSNWKVANPSDMLLFWRKSKRLKQEETSSQRQNRPVEILEGVDMNTLIEEELENMEKSKKSGLQLLSRNEILSAVYEFVYKD</sequence>
<organism evidence="3">
    <name type="scientific">Guillardia theta</name>
    <name type="common">Cryptophyte</name>
    <name type="synonym">Cryptomonas phi</name>
    <dbReference type="NCBI Taxonomy" id="55529"/>
    <lineage>
        <taxon>Eukaryota</taxon>
        <taxon>Cryptophyceae</taxon>
        <taxon>Pyrenomonadales</taxon>
        <taxon>Geminigeraceae</taxon>
        <taxon>Guillardia</taxon>
    </lineage>
</organism>
<dbReference type="GO" id="GO:0097552">
    <property type="term" value="P:mitochondrial double-strand break repair via homologous recombination"/>
    <property type="evidence" value="ECO:0007669"/>
    <property type="project" value="TreeGrafter"/>
</dbReference>
<dbReference type="GO" id="GO:0007095">
    <property type="term" value="P:mitotic G2 DNA damage checkpoint signaling"/>
    <property type="evidence" value="ECO:0007669"/>
    <property type="project" value="TreeGrafter"/>
</dbReference>
<dbReference type="InterPro" id="IPR004843">
    <property type="entry name" value="Calcineurin-like_PHP"/>
</dbReference>
<name>A0A7S4JD55_GUITH</name>
<dbReference type="InterPro" id="IPR007281">
    <property type="entry name" value="Mre11_DNA-bd"/>
</dbReference>
<dbReference type="Gene3D" id="3.60.21.10">
    <property type="match status" value="1"/>
</dbReference>
<dbReference type="PANTHER" id="PTHR10139">
    <property type="entry name" value="DOUBLE-STRAND BREAK REPAIR PROTEIN MRE11"/>
    <property type="match status" value="1"/>
</dbReference>
<dbReference type="GO" id="GO:0030870">
    <property type="term" value="C:Mre11 complex"/>
    <property type="evidence" value="ECO:0007669"/>
    <property type="project" value="TreeGrafter"/>
</dbReference>
<evidence type="ECO:0000259" key="2">
    <source>
        <dbReference type="SMART" id="SM01347"/>
    </source>
</evidence>
<dbReference type="Pfam" id="PF00149">
    <property type="entry name" value="Metallophos"/>
    <property type="match status" value="1"/>
</dbReference>